<keyword evidence="1" id="KW-0812">Transmembrane</keyword>
<organism evidence="2 3">
    <name type="scientific">Paenibacillus sambharensis</name>
    <dbReference type="NCBI Taxonomy" id="1803190"/>
    <lineage>
        <taxon>Bacteria</taxon>
        <taxon>Bacillati</taxon>
        <taxon>Bacillota</taxon>
        <taxon>Bacilli</taxon>
        <taxon>Bacillales</taxon>
        <taxon>Paenibacillaceae</taxon>
        <taxon>Paenibacillus</taxon>
    </lineage>
</organism>
<protein>
    <submittedName>
        <fullName evidence="2">Uncharacterized protein</fullName>
    </submittedName>
</protein>
<dbReference type="EMBL" id="QKRB01000010">
    <property type="protein sequence ID" value="PZD97590.1"/>
    <property type="molecule type" value="Genomic_DNA"/>
</dbReference>
<keyword evidence="1" id="KW-0472">Membrane</keyword>
<keyword evidence="1" id="KW-1133">Transmembrane helix</keyword>
<keyword evidence="3" id="KW-1185">Reference proteome</keyword>
<accession>A0A2W1LHV1</accession>
<proteinExistence type="predicted"/>
<evidence type="ECO:0000256" key="1">
    <source>
        <dbReference type="SAM" id="Phobius"/>
    </source>
</evidence>
<sequence length="77" mass="8450">MKMLVKILCMLCGLYLIYEGVSRYIFSARSPDGSVGHNIFGFFLPATETALLLYGGAAVLLGIILVLFGFRRSNSSR</sequence>
<dbReference type="AlphaFoldDB" id="A0A2W1LHV1"/>
<reference evidence="2 3" key="1">
    <citation type="submission" date="2018-06" db="EMBL/GenBank/DDBJ databases">
        <title>Paenibacillus imtechensis sp. nov.</title>
        <authorList>
            <person name="Pinnaka A.K."/>
            <person name="Singh H."/>
            <person name="Kaur M."/>
        </authorList>
    </citation>
    <scope>NUCLEOTIDE SEQUENCE [LARGE SCALE GENOMIC DNA]</scope>
    <source>
        <strain evidence="2 3">SMB1</strain>
    </source>
</reference>
<evidence type="ECO:0000313" key="2">
    <source>
        <dbReference type="EMBL" id="PZD97590.1"/>
    </source>
</evidence>
<comment type="caution">
    <text evidence="2">The sequence shown here is derived from an EMBL/GenBank/DDBJ whole genome shotgun (WGS) entry which is preliminary data.</text>
</comment>
<evidence type="ECO:0000313" key="3">
    <source>
        <dbReference type="Proteomes" id="UP000249522"/>
    </source>
</evidence>
<dbReference type="Proteomes" id="UP000249522">
    <property type="component" value="Unassembled WGS sequence"/>
</dbReference>
<gene>
    <name evidence="2" type="ORF">DNH61_01585</name>
</gene>
<name>A0A2W1LHV1_9BACL</name>
<feature type="transmembrane region" description="Helical" evidence="1">
    <location>
        <begin position="51"/>
        <end position="70"/>
    </location>
</feature>